<dbReference type="InterPro" id="IPR052189">
    <property type="entry name" value="L-asp_N-monooxygenase_NS-form"/>
</dbReference>
<dbReference type="Pfam" id="PF13454">
    <property type="entry name" value="NAD_binding_9"/>
    <property type="match status" value="1"/>
</dbReference>
<dbReference type="EMBL" id="JBHSKF010000002">
    <property type="protein sequence ID" value="MFC5286700.1"/>
    <property type="molecule type" value="Genomic_DNA"/>
</dbReference>
<evidence type="ECO:0000313" key="2">
    <source>
        <dbReference type="EMBL" id="MFC5286700.1"/>
    </source>
</evidence>
<evidence type="ECO:0000313" key="3">
    <source>
        <dbReference type="Proteomes" id="UP001596157"/>
    </source>
</evidence>
<protein>
    <submittedName>
        <fullName evidence="2">FAD/NAD(P)-binding protein</fullName>
    </submittedName>
</protein>
<proteinExistence type="predicted"/>
<comment type="caution">
    <text evidence="2">The sequence shown here is derived from an EMBL/GenBank/DDBJ whole genome shotgun (WGS) entry which is preliminary data.</text>
</comment>
<keyword evidence="3" id="KW-1185">Reference proteome</keyword>
<dbReference type="PANTHER" id="PTHR40254:SF1">
    <property type="entry name" value="BLR0577 PROTEIN"/>
    <property type="match status" value="1"/>
</dbReference>
<dbReference type="SUPFAM" id="SSF51971">
    <property type="entry name" value="Nucleotide-binding domain"/>
    <property type="match status" value="1"/>
</dbReference>
<feature type="domain" description="FAD-dependent urate hydroxylase HpyO/Asp monooxygenase CreE-like FAD/NAD(P)-binding" evidence="1">
    <location>
        <begin position="9"/>
        <end position="177"/>
    </location>
</feature>
<gene>
    <name evidence="2" type="ORF">ACFPM7_06525</name>
</gene>
<name>A0ABW0EMB5_9PSEU</name>
<reference evidence="3" key="1">
    <citation type="journal article" date="2019" name="Int. J. Syst. Evol. Microbiol.">
        <title>The Global Catalogue of Microorganisms (GCM) 10K type strain sequencing project: providing services to taxonomists for standard genome sequencing and annotation.</title>
        <authorList>
            <consortium name="The Broad Institute Genomics Platform"/>
            <consortium name="The Broad Institute Genome Sequencing Center for Infectious Disease"/>
            <person name="Wu L."/>
            <person name="Ma J."/>
        </authorList>
    </citation>
    <scope>NUCLEOTIDE SEQUENCE [LARGE SCALE GENOMIC DNA]</scope>
    <source>
        <strain evidence="3">CCUG 59778</strain>
    </source>
</reference>
<dbReference type="InterPro" id="IPR038732">
    <property type="entry name" value="HpyO/CreE_NAD-binding"/>
</dbReference>
<sequence>MPEPGKTIAVVGAGPRGLAVLERLCANRSAGLRVDIHVVDPYPPGPGRVWRTDQPPELLMNTITSQVSQYTDDSVPCAGPVVPGPSLHDWLQGPESAGIAGVADARLLGPDDYPGRAVCGHYMSWVYAQLRAEDEVRFIEHRQEATALRDGPGGQVLTLADGTEIGGLDAVVLALGHTETASSAEEIAFADFAARSGLGYHPPGNPADARLDAVTPGEAVGLRGLGLVFFDYMSLLTEGRGGKFVPAESGLRYLPSGEEPRLYAGCRRGIPHHARGENQKGAAGRHLPRRLDPERIARLRRGSAVDFRREIWPLVQDEVESTYYHALVRRRSGEDAAAIFLERYLRDAPAALRDAQVDPADLWSWERLENPCADRAFATPEEFTAWLVEHLRADVHHARAGNVDDPLKAALDVLRDLRNEIRQVVDHGGVRGASYRDDLVRWYNPFNAHLSIGPPASRVEEMLALIEAGVLQIMGPGTTATTVENPARFLIGATGVHGSAVPVTTLVEARISDIDLRRTTSPLLRYLLATAQCRPHSVPDPLQPYESGGLDVTERPYRLLDAAGRAHPRRFAYGVPTESVHWATAAGIRPGVGSVTLEDADAIARAALGLG</sequence>
<evidence type="ECO:0000259" key="1">
    <source>
        <dbReference type="Pfam" id="PF13454"/>
    </source>
</evidence>
<accession>A0ABW0EMB5</accession>
<organism evidence="2 3">
    <name type="scientific">Actinokineospora guangxiensis</name>
    <dbReference type="NCBI Taxonomy" id="1490288"/>
    <lineage>
        <taxon>Bacteria</taxon>
        <taxon>Bacillati</taxon>
        <taxon>Actinomycetota</taxon>
        <taxon>Actinomycetes</taxon>
        <taxon>Pseudonocardiales</taxon>
        <taxon>Pseudonocardiaceae</taxon>
        <taxon>Actinokineospora</taxon>
    </lineage>
</organism>
<dbReference type="PANTHER" id="PTHR40254">
    <property type="entry name" value="BLR0577 PROTEIN"/>
    <property type="match status" value="1"/>
</dbReference>
<dbReference type="RefSeq" id="WP_378244873.1">
    <property type="nucleotide sequence ID" value="NZ_JBHSKF010000002.1"/>
</dbReference>
<dbReference type="Proteomes" id="UP001596157">
    <property type="component" value="Unassembled WGS sequence"/>
</dbReference>